<evidence type="ECO:0000256" key="1">
    <source>
        <dbReference type="SAM" id="SignalP"/>
    </source>
</evidence>
<dbReference type="EMBL" id="FOCL01000007">
    <property type="protein sequence ID" value="SEO34472.1"/>
    <property type="molecule type" value="Genomic_DNA"/>
</dbReference>
<evidence type="ECO:0000313" key="3">
    <source>
        <dbReference type="Proteomes" id="UP000198942"/>
    </source>
</evidence>
<reference evidence="3" key="1">
    <citation type="submission" date="2016-10" db="EMBL/GenBank/DDBJ databases">
        <authorList>
            <person name="Varghese N."/>
            <person name="Submissions S."/>
        </authorList>
    </citation>
    <scope>NUCLEOTIDE SEQUENCE [LARGE SCALE GENOMIC DNA]</scope>
    <source>
        <strain evidence="3">Gh-48</strain>
    </source>
</reference>
<feature type="chain" id="PRO_5011553950" description="HEAT repeat-containing protein" evidence="1">
    <location>
        <begin position="24"/>
        <end position="351"/>
    </location>
</feature>
<evidence type="ECO:0000313" key="2">
    <source>
        <dbReference type="EMBL" id="SEO34472.1"/>
    </source>
</evidence>
<feature type="signal peptide" evidence="1">
    <location>
        <begin position="1"/>
        <end position="23"/>
    </location>
</feature>
<gene>
    <name evidence="2" type="ORF">SAMN05192574_107147</name>
</gene>
<dbReference type="PROSITE" id="PS51257">
    <property type="entry name" value="PROKAR_LIPOPROTEIN"/>
    <property type="match status" value="1"/>
</dbReference>
<keyword evidence="3" id="KW-1185">Reference proteome</keyword>
<evidence type="ECO:0008006" key="4">
    <source>
        <dbReference type="Google" id="ProtNLM"/>
    </source>
</evidence>
<organism evidence="2 3">
    <name type="scientific">Mucilaginibacter gossypiicola</name>
    <dbReference type="NCBI Taxonomy" id="551995"/>
    <lineage>
        <taxon>Bacteria</taxon>
        <taxon>Pseudomonadati</taxon>
        <taxon>Bacteroidota</taxon>
        <taxon>Sphingobacteriia</taxon>
        <taxon>Sphingobacteriales</taxon>
        <taxon>Sphingobacteriaceae</taxon>
        <taxon>Mucilaginibacter</taxon>
    </lineage>
</organism>
<dbReference type="Proteomes" id="UP000198942">
    <property type="component" value="Unassembled WGS sequence"/>
</dbReference>
<name>A0A1H8NY40_9SPHI</name>
<dbReference type="AlphaFoldDB" id="A0A1H8NY40"/>
<keyword evidence="1" id="KW-0732">Signal</keyword>
<proteinExistence type="predicted"/>
<accession>A0A1H8NY40</accession>
<sequence length="351" mass="40282">MKFLLFNLKTAFVFLFALSLLFAGCNETKPVEKTESVPIRPAIQDIVDSVAKFNRLDSSAVGYAGIRTIQWIRYEKLSKTATLPELRALTRHKSAVVRCYAYDALTARKDTAAFTILLAHLQDTAMVSSFIGCVISREQTGVCFLNSVTRYDSTYTGYKLSPKQKSTIDSILLFDKRITLSVKYDLLFHLKPQPQYYTRVREIAVNEKTPVAIWTLSRYKKANDISVIVKAFDNIEAEDYAIRSAASNPDSSFYPMLAEIFEREWNEKSYDYQKWRLLYAALARYPKAPQTLAFFNRTIKTKDEFRYKTLAADLLIAITKYPAPVFEPLKKYIKLDEYSMESVHEALNNAE</sequence>
<protein>
    <recommendedName>
        <fullName evidence="4">HEAT repeat-containing protein</fullName>
    </recommendedName>
</protein>
<dbReference type="RefSeq" id="WP_091214366.1">
    <property type="nucleotide sequence ID" value="NZ_FOCL01000007.1"/>
</dbReference>
<dbReference type="OrthoDB" id="834588at2"/>